<sequence length="374" mass="40295">MAAVSAWAKPGAWAAAVEEEEKEKGYDSADSSKNTSEFPSLAAALATKTSKKKKAQPVSLAEFTTGQAVSYGSGNRSVSRGLSSDELLQLPTGPRERTAEELERTSSRGFGYSSYGNRGGSRDEANPRWGSGSGSSRVSDEPRKNGFGGGGGGGGSNRDLGPSRADEVDDWGAGKRSIAAPERRRESGFFDSQSRADESESWVSNKTAPQLSNSRRINGSGFDGPRERRAGFDAYGKGETNDRADSDTWGKKKEETSSGGRPRIVLQPRTLPLVNESSGDPPVKGKGENPFGAARPREEVLAEKGQDWKKIDEKLELTKIREAPQEGKTFGRKGSRNGNGALEDRAERSWRKTENETMTAPARAEEAEEQLPEN</sequence>
<dbReference type="PANTHER" id="PTHR32091:SF17">
    <property type="entry name" value="EUKARYOTIC TRANSLATION INITIATION FACTOR 4B3"/>
    <property type="match status" value="1"/>
</dbReference>
<keyword evidence="3" id="KW-0648">Protein biosynthesis</keyword>
<feature type="compositionally biased region" description="Polar residues" evidence="1">
    <location>
        <begin position="62"/>
        <end position="82"/>
    </location>
</feature>
<accession>A0AB40AGX0</accession>
<dbReference type="Pfam" id="PF06273">
    <property type="entry name" value="eIF-4B"/>
    <property type="match status" value="1"/>
</dbReference>
<evidence type="ECO:0000256" key="1">
    <source>
        <dbReference type="SAM" id="MobiDB-lite"/>
    </source>
</evidence>
<protein>
    <submittedName>
        <fullName evidence="3">Eukaryotic translation initiation factor 4B3</fullName>
    </submittedName>
</protein>
<proteinExistence type="predicted"/>
<organism evidence="2 3">
    <name type="scientific">Dioscorea cayennensis subsp. rotundata</name>
    <name type="common">White Guinea yam</name>
    <name type="synonym">Dioscorea rotundata</name>
    <dbReference type="NCBI Taxonomy" id="55577"/>
    <lineage>
        <taxon>Eukaryota</taxon>
        <taxon>Viridiplantae</taxon>
        <taxon>Streptophyta</taxon>
        <taxon>Embryophyta</taxon>
        <taxon>Tracheophyta</taxon>
        <taxon>Spermatophyta</taxon>
        <taxon>Magnoliopsida</taxon>
        <taxon>Liliopsida</taxon>
        <taxon>Dioscoreales</taxon>
        <taxon>Dioscoreaceae</taxon>
        <taxon>Dioscorea</taxon>
    </lineage>
</organism>
<evidence type="ECO:0000313" key="3">
    <source>
        <dbReference type="RefSeq" id="XP_039114170.1"/>
    </source>
</evidence>
<feature type="compositionally biased region" description="Polar residues" evidence="1">
    <location>
        <begin position="29"/>
        <end position="38"/>
    </location>
</feature>
<dbReference type="PANTHER" id="PTHR32091">
    <property type="entry name" value="EUKARYOTIC TRANSLATION INITIATION FACTOR 4B"/>
    <property type="match status" value="1"/>
</dbReference>
<dbReference type="GO" id="GO:0003743">
    <property type="term" value="F:translation initiation factor activity"/>
    <property type="evidence" value="ECO:0007669"/>
    <property type="project" value="UniProtKB-KW"/>
</dbReference>
<feature type="compositionally biased region" description="Basic and acidic residues" evidence="1">
    <location>
        <begin position="295"/>
        <end position="305"/>
    </location>
</feature>
<feature type="compositionally biased region" description="Low complexity" evidence="1">
    <location>
        <begin position="107"/>
        <end position="116"/>
    </location>
</feature>
<keyword evidence="2" id="KW-1185">Reference proteome</keyword>
<dbReference type="InterPro" id="IPR010433">
    <property type="entry name" value="EIF-4B_pln"/>
</dbReference>
<name>A0AB40AGX0_DIOCR</name>
<evidence type="ECO:0000313" key="2">
    <source>
        <dbReference type="Proteomes" id="UP001515500"/>
    </source>
</evidence>
<keyword evidence="3" id="KW-0396">Initiation factor</keyword>
<dbReference type="GeneID" id="120249656"/>
<dbReference type="RefSeq" id="XP_039114170.1">
    <property type="nucleotide sequence ID" value="XM_039258236.1"/>
</dbReference>
<dbReference type="Proteomes" id="UP001515500">
    <property type="component" value="Chromosome 19"/>
</dbReference>
<feature type="compositionally biased region" description="Polar residues" evidence="1">
    <location>
        <begin position="201"/>
        <end position="217"/>
    </location>
</feature>
<feature type="compositionally biased region" description="Basic and acidic residues" evidence="1">
    <location>
        <begin position="94"/>
        <end position="106"/>
    </location>
</feature>
<dbReference type="AlphaFoldDB" id="A0AB40AGX0"/>
<feature type="compositionally biased region" description="Basic and acidic residues" evidence="1">
    <location>
        <begin position="181"/>
        <end position="198"/>
    </location>
</feature>
<feature type="compositionally biased region" description="Gly residues" evidence="1">
    <location>
        <begin position="146"/>
        <end position="156"/>
    </location>
</feature>
<feature type="region of interest" description="Disordered" evidence="1">
    <location>
        <begin position="320"/>
        <end position="374"/>
    </location>
</feature>
<feature type="compositionally biased region" description="Basic and acidic residues" evidence="1">
    <location>
        <begin position="342"/>
        <end position="355"/>
    </location>
</feature>
<feature type="compositionally biased region" description="Basic and acidic residues" evidence="1">
    <location>
        <begin position="239"/>
        <end position="256"/>
    </location>
</feature>
<feature type="region of interest" description="Disordered" evidence="1">
    <location>
        <begin position="1"/>
        <end position="305"/>
    </location>
</feature>
<dbReference type="GO" id="GO:0003729">
    <property type="term" value="F:mRNA binding"/>
    <property type="evidence" value="ECO:0007669"/>
    <property type="project" value="TreeGrafter"/>
</dbReference>
<feature type="compositionally biased region" description="Low complexity" evidence="1">
    <location>
        <begin position="1"/>
        <end position="16"/>
    </location>
</feature>
<gene>
    <name evidence="3" type="primary">LOC120249656</name>
</gene>
<reference evidence="3" key="1">
    <citation type="submission" date="2025-08" db="UniProtKB">
        <authorList>
            <consortium name="RefSeq"/>
        </authorList>
    </citation>
    <scope>IDENTIFICATION</scope>
</reference>